<dbReference type="EC" id="2.7.13.3" evidence="3"/>
<evidence type="ECO:0000256" key="11">
    <source>
        <dbReference type="ARBA" id="ARBA00022840"/>
    </source>
</evidence>
<keyword evidence="13" id="KW-0902">Two-component regulatory system</keyword>
<evidence type="ECO:0000256" key="10">
    <source>
        <dbReference type="ARBA" id="ARBA00022777"/>
    </source>
</evidence>
<dbReference type="InterPro" id="IPR005467">
    <property type="entry name" value="His_kinase_dom"/>
</dbReference>
<dbReference type="SUPFAM" id="SSF55874">
    <property type="entry name" value="ATPase domain of HSP90 chaperone/DNA topoisomerase II/histidine kinase"/>
    <property type="match status" value="1"/>
</dbReference>
<dbReference type="GO" id="GO:0016301">
    <property type="term" value="F:kinase activity"/>
    <property type="evidence" value="ECO:0007669"/>
    <property type="project" value="UniProtKB-KW"/>
</dbReference>
<evidence type="ECO:0000259" key="17">
    <source>
        <dbReference type="PROSITE" id="PS50885"/>
    </source>
</evidence>
<dbReference type="Pfam" id="PF02518">
    <property type="entry name" value="HATPase_c"/>
    <property type="match status" value="1"/>
</dbReference>
<comment type="catalytic activity">
    <reaction evidence="1">
        <text>ATP + protein L-histidine = ADP + protein N-phospho-L-histidine.</text>
        <dbReference type="EC" id="2.7.13.3"/>
    </reaction>
</comment>
<feature type="transmembrane region" description="Helical" evidence="15">
    <location>
        <begin position="6"/>
        <end position="26"/>
    </location>
</feature>
<keyword evidence="6" id="KW-0597">Phosphoprotein</keyword>
<dbReference type="InterPro" id="IPR003594">
    <property type="entry name" value="HATPase_dom"/>
</dbReference>
<keyword evidence="9" id="KW-0547">Nucleotide-binding</keyword>
<name>A0ABT1YBB2_9BACL</name>
<evidence type="ECO:0000256" key="7">
    <source>
        <dbReference type="ARBA" id="ARBA00022679"/>
    </source>
</evidence>
<evidence type="ECO:0000256" key="6">
    <source>
        <dbReference type="ARBA" id="ARBA00022553"/>
    </source>
</evidence>
<dbReference type="InterPro" id="IPR041610">
    <property type="entry name" value="ArlS_N"/>
</dbReference>
<dbReference type="CDD" id="cd06225">
    <property type="entry name" value="HAMP"/>
    <property type="match status" value="1"/>
</dbReference>
<dbReference type="PRINTS" id="PR00344">
    <property type="entry name" value="BCTRLSENSOR"/>
</dbReference>
<dbReference type="InterPro" id="IPR036890">
    <property type="entry name" value="HATPase_C_sf"/>
</dbReference>
<dbReference type="CDD" id="cd00082">
    <property type="entry name" value="HisKA"/>
    <property type="match status" value="1"/>
</dbReference>
<evidence type="ECO:0000256" key="1">
    <source>
        <dbReference type="ARBA" id="ARBA00000085"/>
    </source>
</evidence>
<comment type="subcellular location">
    <subcellularLocation>
        <location evidence="2">Cell membrane</location>
        <topology evidence="2">Multi-pass membrane protein</topology>
    </subcellularLocation>
</comment>
<keyword evidence="5" id="KW-1003">Cell membrane</keyword>
<evidence type="ECO:0000313" key="19">
    <source>
        <dbReference type="Proteomes" id="UP001300012"/>
    </source>
</evidence>
<dbReference type="Gene3D" id="3.30.565.10">
    <property type="entry name" value="Histidine kinase-like ATPase, C-terminal domain"/>
    <property type="match status" value="1"/>
</dbReference>
<evidence type="ECO:0000256" key="3">
    <source>
        <dbReference type="ARBA" id="ARBA00012438"/>
    </source>
</evidence>
<dbReference type="InterPro" id="IPR004358">
    <property type="entry name" value="Sig_transdc_His_kin-like_C"/>
</dbReference>
<organism evidence="18 19">
    <name type="scientific">Paenibacillus radicis</name>
    <name type="common">ex Xue et al. 2023</name>
    <dbReference type="NCBI Taxonomy" id="2972489"/>
    <lineage>
        <taxon>Bacteria</taxon>
        <taxon>Bacillati</taxon>
        <taxon>Bacillota</taxon>
        <taxon>Bacilli</taxon>
        <taxon>Bacillales</taxon>
        <taxon>Paenibacillaceae</taxon>
        <taxon>Paenibacillus</taxon>
    </lineage>
</organism>
<dbReference type="PROSITE" id="PS50109">
    <property type="entry name" value="HIS_KIN"/>
    <property type="match status" value="1"/>
</dbReference>
<feature type="transmembrane region" description="Helical" evidence="15">
    <location>
        <begin position="147"/>
        <end position="169"/>
    </location>
</feature>
<evidence type="ECO:0000256" key="8">
    <source>
        <dbReference type="ARBA" id="ARBA00022692"/>
    </source>
</evidence>
<evidence type="ECO:0000256" key="9">
    <source>
        <dbReference type="ARBA" id="ARBA00022741"/>
    </source>
</evidence>
<dbReference type="Gene3D" id="1.10.287.130">
    <property type="match status" value="1"/>
</dbReference>
<dbReference type="CDD" id="cd00075">
    <property type="entry name" value="HATPase"/>
    <property type="match status" value="1"/>
</dbReference>
<proteinExistence type="predicted"/>
<dbReference type="Proteomes" id="UP001300012">
    <property type="component" value="Unassembled WGS sequence"/>
</dbReference>
<evidence type="ECO:0000313" key="18">
    <source>
        <dbReference type="EMBL" id="MCR8630471.1"/>
    </source>
</evidence>
<evidence type="ECO:0000256" key="15">
    <source>
        <dbReference type="SAM" id="Phobius"/>
    </source>
</evidence>
<dbReference type="SMART" id="SM00304">
    <property type="entry name" value="HAMP"/>
    <property type="match status" value="1"/>
</dbReference>
<keyword evidence="12 15" id="KW-1133">Transmembrane helix</keyword>
<keyword evidence="7" id="KW-0808">Transferase</keyword>
<accession>A0ABT1YBB2</accession>
<keyword evidence="14 15" id="KW-0472">Membrane</keyword>
<keyword evidence="10 18" id="KW-0418">Kinase</keyword>
<keyword evidence="19" id="KW-1185">Reference proteome</keyword>
<dbReference type="PROSITE" id="PS50885">
    <property type="entry name" value="HAMP"/>
    <property type="match status" value="1"/>
</dbReference>
<dbReference type="SUPFAM" id="SSF47384">
    <property type="entry name" value="Homodimeric domain of signal transducing histidine kinase"/>
    <property type="match status" value="1"/>
</dbReference>
<reference evidence="18 19" key="1">
    <citation type="submission" date="2022-08" db="EMBL/GenBank/DDBJ databases">
        <title>Paenibacillus endoradicis sp. nov., Paenibacillus radicibacter sp. nov and Paenibacillus pararadicis sp. nov., three cold-adapted plant growth-promoting bacteria isolated from root of Larix gmelinii in Great Khingan.</title>
        <authorList>
            <person name="Xue H."/>
        </authorList>
    </citation>
    <scope>NUCLEOTIDE SEQUENCE [LARGE SCALE GENOMIC DNA]</scope>
    <source>
        <strain evidence="18 19">N5-1-1-5</strain>
    </source>
</reference>
<feature type="domain" description="HAMP" evidence="17">
    <location>
        <begin position="171"/>
        <end position="224"/>
    </location>
</feature>
<dbReference type="InterPro" id="IPR003660">
    <property type="entry name" value="HAMP_dom"/>
</dbReference>
<dbReference type="InterPro" id="IPR036097">
    <property type="entry name" value="HisK_dim/P_sf"/>
</dbReference>
<dbReference type="Gene3D" id="6.10.340.10">
    <property type="match status" value="1"/>
</dbReference>
<dbReference type="SMART" id="SM00388">
    <property type="entry name" value="HisKA"/>
    <property type="match status" value="1"/>
</dbReference>
<protein>
    <recommendedName>
        <fullName evidence="4">Signal transduction histidine-protein kinase ArlS</fullName>
        <ecNumber evidence="3">2.7.13.3</ecNumber>
    </recommendedName>
</protein>
<gene>
    <name evidence="18" type="ORF">NV381_04545</name>
</gene>
<dbReference type="Pfam" id="PF18719">
    <property type="entry name" value="ArlS_N"/>
    <property type="match status" value="1"/>
</dbReference>
<dbReference type="SMART" id="SM00387">
    <property type="entry name" value="HATPase_c"/>
    <property type="match status" value="1"/>
</dbReference>
<dbReference type="RefSeq" id="WP_258212080.1">
    <property type="nucleotide sequence ID" value="NZ_JANQBD010000002.1"/>
</dbReference>
<comment type="caution">
    <text evidence="18">The sequence shown here is derived from an EMBL/GenBank/DDBJ whole genome shotgun (WGS) entry which is preliminary data.</text>
</comment>
<evidence type="ECO:0000256" key="5">
    <source>
        <dbReference type="ARBA" id="ARBA00022475"/>
    </source>
</evidence>
<sequence>MLWSFILLFIIFFVYNTAQYIVIYHWHMNQTYEEIRKDMNSIQDYFIAEKSDQEQIADATLFVEKIVKNNQLIRVINNNGDPVLIVSNDLPEQGVTPKPVAKPEMETKWYLEDHLLIIRSPLITGNFTGTVEIINNLESLDNLNQTLIVIMLSGAGIAVILSGLGGLLISRQLLKPIQSITETMKKIMENGLQERVPFHDNKDELSYLAIMFNEMMEQLEKSFRQQKQFVEDASHELRTPISIIEGHLSLLNRWGKTNTDILDESLTSSLEEIVRLKELVQELLELSRAEAIHENAIEDWADARSIIQQVVNDLSVLHSDVEFIVRLAKEECLLQISTHHLKQIILIILDNAVKYSLNQKMIEINMDLVQSNTASIQIMDHGVGIPKEDIPFVFDRFYRVDKARNRKLGGSGLGLAIAKRIINKYHGDILIESNENEGTSVTIWLPCRDEYIDRGSKS</sequence>
<dbReference type="PANTHER" id="PTHR45528:SF12">
    <property type="entry name" value="SENSOR HISTIDINE KINASE ARSS"/>
    <property type="match status" value="1"/>
</dbReference>
<keyword evidence="11" id="KW-0067">ATP-binding</keyword>
<keyword evidence="8 15" id="KW-0812">Transmembrane</keyword>
<feature type="domain" description="Histidine kinase" evidence="16">
    <location>
        <begin position="232"/>
        <end position="449"/>
    </location>
</feature>
<dbReference type="Pfam" id="PF00512">
    <property type="entry name" value="HisKA"/>
    <property type="match status" value="1"/>
</dbReference>
<evidence type="ECO:0000256" key="2">
    <source>
        <dbReference type="ARBA" id="ARBA00004651"/>
    </source>
</evidence>
<evidence type="ECO:0000256" key="12">
    <source>
        <dbReference type="ARBA" id="ARBA00022989"/>
    </source>
</evidence>
<evidence type="ECO:0000259" key="16">
    <source>
        <dbReference type="PROSITE" id="PS50109"/>
    </source>
</evidence>
<dbReference type="InterPro" id="IPR050398">
    <property type="entry name" value="HssS/ArlS-like"/>
</dbReference>
<evidence type="ECO:0000256" key="13">
    <source>
        <dbReference type="ARBA" id="ARBA00023012"/>
    </source>
</evidence>
<dbReference type="EMBL" id="JANQBD010000002">
    <property type="protein sequence ID" value="MCR8630471.1"/>
    <property type="molecule type" value="Genomic_DNA"/>
</dbReference>
<dbReference type="Pfam" id="PF00672">
    <property type="entry name" value="HAMP"/>
    <property type="match status" value="1"/>
</dbReference>
<dbReference type="PANTHER" id="PTHR45528">
    <property type="entry name" value="SENSOR HISTIDINE KINASE CPXA"/>
    <property type="match status" value="1"/>
</dbReference>
<dbReference type="SUPFAM" id="SSF158472">
    <property type="entry name" value="HAMP domain-like"/>
    <property type="match status" value="1"/>
</dbReference>
<evidence type="ECO:0000256" key="14">
    <source>
        <dbReference type="ARBA" id="ARBA00023136"/>
    </source>
</evidence>
<evidence type="ECO:0000256" key="4">
    <source>
        <dbReference type="ARBA" id="ARBA00015735"/>
    </source>
</evidence>
<dbReference type="InterPro" id="IPR003661">
    <property type="entry name" value="HisK_dim/P_dom"/>
</dbReference>